<dbReference type="PANTHER" id="PTHR31143:SF2">
    <property type="entry name" value="FR47-LIKE DOMAIN-CONTAINING PROTEIN-RELATED"/>
    <property type="match status" value="1"/>
</dbReference>
<dbReference type="GO" id="GO:0016747">
    <property type="term" value="F:acyltransferase activity, transferring groups other than amino-acyl groups"/>
    <property type="evidence" value="ECO:0007669"/>
    <property type="project" value="InterPro"/>
</dbReference>
<dbReference type="RefSeq" id="WP_079440683.1">
    <property type="nucleotide sequence ID" value="NZ_MZGT01000042.1"/>
</dbReference>
<organism evidence="2 3">
    <name type="scientific">Clostridium chromiireducens</name>
    <dbReference type="NCBI Taxonomy" id="225345"/>
    <lineage>
        <taxon>Bacteria</taxon>
        <taxon>Bacillati</taxon>
        <taxon>Bacillota</taxon>
        <taxon>Clostridia</taxon>
        <taxon>Eubacteriales</taxon>
        <taxon>Clostridiaceae</taxon>
        <taxon>Clostridium</taxon>
    </lineage>
</organism>
<dbReference type="PANTHER" id="PTHR31143">
    <property type="match status" value="1"/>
</dbReference>
<keyword evidence="2" id="KW-0808">Transferase</keyword>
<dbReference type="OrthoDB" id="7054616at2"/>
<dbReference type="Gene3D" id="3.40.630.110">
    <property type="entry name" value="GNAT acetyltransferase-like"/>
    <property type="match status" value="1"/>
</dbReference>
<dbReference type="Gene3D" id="3.40.630.30">
    <property type="match status" value="1"/>
</dbReference>
<gene>
    <name evidence="2" type="ORF">CLCHR_30660</name>
</gene>
<feature type="domain" description="N-acetyltransferase" evidence="1">
    <location>
        <begin position="120"/>
        <end position="256"/>
    </location>
</feature>
<evidence type="ECO:0000259" key="1">
    <source>
        <dbReference type="PROSITE" id="PS51186"/>
    </source>
</evidence>
<dbReference type="PROSITE" id="PS51186">
    <property type="entry name" value="GNAT"/>
    <property type="match status" value="1"/>
</dbReference>
<accession>A0A1V4IJP1</accession>
<proteinExistence type="predicted"/>
<evidence type="ECO:0000313" key="3">
    <source>
        <dbReference type="Proteomes" id="UP000191056"/>
    </source>
</evidence>
<name>A0A1V4IJP1_9CLOT</name>
<dbReference type="SUPFAM" id="SSF55729">
    <property type="entry name" value="Acyl-CoA N-acyltransferases (Nat)"/>
    <property type="match status" value="1"/>
</dbReference>
<dbReference type="EMBL" id="MZGT01000042">
    <property type="protein sequence ID" value="OPJ60133.1"/>
    <property type="molecule type" value="Genomic_DNA"/>
</dbReference>
<dbReference type="STRING" id="225345.CLCHR_30660"/>
<evidence type="ECO:0000313" key="2">
    <source>
        <dbReference type="EMBL" id="OPJ60133.1"/>
    </source>
</evidence>
<dbReference type="Pfam" id="PF12746">
    <property type="entry name" value="GNAT_acetyltran"/>
    <property type="match status" value="1"/>
</dbReference>
<reference evidence="2 3" key="1">
    <citation type="submission" date="2017-03" db="EMBL/GenBank/DDBJ databases">
        <title>Genome sequence of Clostridium chromiireducens DSM 23318.</title>
        <authorList>
            <person name="Poehlein A."/>
            <person name="Daniel R."/>
        </authorList>
    </citation>
    <scope>NUCLEOTIDE SEQUENCE [LARGE SCALE GENOMIC DNA]</scope>
    <source>
        <strain evidence="2 3">DSM 23318</strain>
    </source>
</reference>
<dbReference type="AlphaFoldDB" id="A0A1V4IJP1"/>
<sequence>MSVYEIRDTKCLEKLFEGWQETLIWSCMQGCMGRAYADSISNPKSAQIVIGDFCFLAGEAKKELVLNKPDDYKSNFIIMIPQNNEWSKLIEQTYKERATKVYRYAIKKERDVFDIEKLSKIVKEIKKPFSIQIIDKDIFNQVISNQWSKDLCSQFNDYEDYRKRGIGAVVIKDGIVVSGASSYTVYNEGIEIEIDTRKDYRRKGLALACGAKLILECLNKGLYPSWDAQNKGSVALAEKLGYHFDKEYEAYEIMDY</sequence>
<dbReference type="InterPro" id="IPR042573">
    <property type="entry name" value="GNAT_acetyltra_N"/>
</dbReference>
<keyword evidence="3" id="KW-1185">Reference proteome</keyword>
<comment type="caution">
    <text evidence="2">The sequence shown here is derived from an EMBL/GenBank/DDBJ whole genome shotgun (WGS) entry which is preliminary data.</text>
</comment>
<protein>
    <submittedName>
        <fullName evidence="2">GNAT acetyltransferase</fullName>
    </submittedName>
</protein>
<dbReference type="InterPro" id="IPR016181">
    <property type="entry name" value="Acyl_CoA_acyltransferase"/>
</dbReference>
<dbReference type="Proteomes" id="UP000191056">
    <property type="component" value="Unassembled WGS sequence"/>
</dbReference>
<dbReference type="InterPro" id="IPR027365">
    <property type="entry name" value="GNAT_acetyltra_YdfB-like"/>
</dbReference>
<dbReference type="InterPro" id="IPR000182">
    <property type="entry name" value="GNAT_dom"/>
</dbReference>